<evidence type="ECO:0000313" key="2">
    <source>
        <dbReference type="EMBL" id="QQP35570.1"/>
    </source>
</evidence>
<evidence type="ECO:0000256" key="1">
    <source>
        <dbReference type="SAM" id="MobiDB-lite"/>
    </source>
</evidence>
<dbReference type="AlphaFoldDB" id="A0A7T8GPX8"/>
<dbReference type="EMBL" id="CP045907">
    <property type="protein sequence ID" value="QQP35570.1"/>
    <property type="molecule type" value="Genomic_DNA"/>
</dbReference>
<evidence type="ECO:0000313" key="3">
    <source>
        <dbReference type="Proteomes" id="UP000595437"/>
    </source>
</evidence>
<accession>A0A7T8GPX8</accession>
<feature type="region of interest" description="Disordered" evidence="1">
    <location>
        <begin position="1"/>
        <end position="25"/>
    </location>
</feature>
<keyword evidence="3" id="KW-1185">Reference proteome</keyword>
<gene>
    <name evidence="2" type="ORF">FKW44_023835</name>
</gene>
<sequence>MGPRVPPNTFGVKNTANGPQVPPNTIGCLGYNPPTIRVPPNTIWGYKSSANGTSGSAEHNYIF</sequence>
<name>A0A7T8GPX8_CALRO</name>
<proteinExistence type="predicted"/>
<protein>
    <submittedName>
        <fullName evidence="2">Uncharacterized protein</fullName>
    </submittedName>
</protein>
<dbReference type="Proteomes" id="UP000595437">
    <property type="component" value="Chromosome 18"/>
</dbReference>
<reference evidence="3" key="1">
    <citation type="submission" date="2021-01" db="EMBL/GenBank/DDBJ databases">
        <title>Caligus Genome Assembly.</title>
        <authorList>
            <person name="Gallardo-Escarate C."/>
        </authorList>
    </citation>
    <scope>NUCLEOTIDE SEQUENCE [LARGE SCALE GENOMIC DNA]</scope>
</reference>
<organism evidence="2 3">
    <name type="scientific">Caligus rogercresseyi</name>
    <name type="common">Sea louse</name>
    <dbReference type="NCBI Taxonomy" id="217165"/>
    <lineage>
        <taxon>Eukaryota</taxon>
        <taxon>Metazoa</taxon>
        <taxon>Ecdysozoa</taxon>
        <taxon>Arthropoda</taxon>
        <taxon>Crustacea</taxon>
        <taxon>Multicrustacea</taxon>
        <taxon>Hexanauplia</taxon>
        <taxon>Copepoda</taxon>
        <taxon>Siphonostomatoida</taxon>
        <taxon>Caligidae</taxon>
        <taxon>Caligus</taxon>
    </lineage>
</organism>